<organism evidence="2 3">
    <name type="scientific">Pichia californica</name>
    <dbReference type="NCBI Taxonomy" id="460514"/>
    <lineage>
        <taxon>Eukaryota</taxon>
        <taxon>Fungi</taxon>
        <taxon>Dikarya</taxon>
        <taxon>Ascomycota</taxon>
        <taxon>Saccharomycotina</taxon>
        <taxon>Pichiomycetes</taxon>
        <taxon>Pichiales</taxon>
        <taxon>Pichiaceae</taxon>
        <taxon>Pichia</taxon>
    </lineage>
</organism>
<dbReference type="GO" id="GO:0005737">
    <property type="term" value="C:cytoplasm"/>
    <property type="evidence" value="ECO:0007669"/>
    <property type="project" value="TreeGrafter"/>
</dbReference>
<name>A0A9P6WQ58_9ASCO</name>
<gene>
    <name evidence="2" type="ORF">C6P40_004039</name>
</gene>
<dbReference type="OrthoDB" id="10265310at2759"/>
<sequence length="130" mass="15091">MLKFNKFNKFNININENQLLLFKRILILPKFIPWKEHLFNFEKINNLLGNCLYTIYFDSTNNWKISSVPIKPSSFESRKKLPLEWCGLNGIELQKICNVNDAEFVHTQGFIAGASSIEGCIKMALKAVEY</sequence>
<dbReference type="PANTHER" id="PTHR11215">
    <property type="entry name" value="METAL DEPENDENT HYDROLASE - RELATED"/>
    <property type="match status" value="1"/>
</dbReference>
<dbReference type="EMBL" id="PUHW01000005">
    <property type="protein sequence ID" value="KAG0691227.1"/>
    <property type="molecule type" value="Genomic_DNA"/>
</dbReference>
<reference evidence="2" key="1">
    <citation type="submission" date="2020-11" db="EMBL/GenBank/DDBJ databases">
        <title>Kefir isolates.</title>
        <authorList>
            <person name="Marcisauskas S."/>
            <person name="Kim Y."/>
            <person name="Blasche S."/>
        </authorList>
    </citation>
    <scope>NUCLEOTIDE SEQUENCE</scope>
    <source>
        <strain evidence="2">Olga-1</strain>
    </source>
</reference>
<evidence type="ECO:0000313" key="3">
    <source>
        <dbReference type="Proteomes" id="UP000697127"/>
    </source>
</evidence>
<accession>A0A9P6WQ58</accession>
<proteinExistence type="inferred from homology"/>
<dbReference type="PANTHER" id="PTHR11215:SF1">
    <property type="entry name" value="MYG1 EXONUCLEASE"/>
    <property type="match status" value="1"/>
</dbReference>
<comment type="similarity">
    <text evidence="1">Belongs to the MYG1 family.</text>
</comment>
<evidence type="ECO:0000313" key="2">
    <source>
        <dbReference type="EMBL" id="KAG0691227.1"/>
    </source>
</evidence>
<protein>
    <submittedName>
        <fullName evidence="2">Uncharacterized protein</fullName>
    </submittedName>
</protein>
<dbReference type="AlphaFoldDB" id="A0A9P6WQ58"/>
<keyword evidence="3" id="KW-1185">Reference proteome</keyword>
<evidence type="ECO:0000256" key="1">
    <source>
        <dbReference type="ARBA" id="ARBA00010105"/>
    </source>
</evidence>
<comment type="caution">
    <text evidence="2">The sequence shown here is derived from an EMBL/GenBank/DDBJ whole genome shotgun (WGS) entry which is preliminary data.</text>
</comment>
<dbReference type="Pfam" id="PF03690">
    <property type="entry name" value="MYG1_exonuc"/>
    <property type="match status" value="1"/>
</dbReference>
<dbReference type="GO" id="GO:0005634">
    <property type="term" value="C:nucleus"/>
    <property type="evidence" value="ECO:0007669"/>
    <property type="project" value="TreeGrafter"/>
</dbReference>
<dbReference type="Proteomes" id="UP000697127">
    <property type="component" value="Unassembled WGS sequence"/>
</dbReference>
<dbReference type="InterPro" id="IPR003226">
    <property type="entry name" value="MYG1_exonuclease"/>
</dbReference>